<evidence type="ECO:0000256" key="1">
    <source>
        <dbReference type="ARBA" id="ARBA00023002"/>
    </source>
</evidence>
<evidence type="ECO:0000259" key="2">
    <source>
        <dbReference type="Pfam" id="PF00171"/>
    </source>
</evidence>
<dbReference type="InterPro" id="IPR016162">
    <property type="entry name" value="Ald_DH_N"/>
</dbReference>
<name>A0ABX1JUD9_9MICC</name>
<dbReference type="Gene3D" id="3.40.605.10">
    <property type="entry name" value="Aldehyde Dehydrogenase, Chain A, domain 1"/>
    <property type="match status" value="1"/>
</dbReference>
<dbReference type="InterPro" id="IPR016161">
    <property type="entry name" value="Ald_DH/histidinol_DH"/>
</dbReference>
<sequence>MQEEIFGPVAPIIPFSDEDDAIALANDTAHGLAGYLMTNDLARAHRVARRMEVGMVGINSGITSDVAAPLGGVKATGIGREGGVLGIGEFLEYKYTFIPHQ</sequence>
<feature type="domain" description="Aldehyde dehydrogenase" evidence="2">
    <location>
        <begin position="1"/>
        <end position="95"/>
    </location>
</feature>
<reference evidence="3 4" key="1">
    <citation type="submission" date="2020-04" db="EMBL/GenBank/DDBJ databases">
        <authorList>
            <person name="Liu S."/>
        </authorList>
    </citation>
    <scope>NUCLEOTIDE SEQUENCE [LARGE SCALE GENOMIC DNA]</scope>
    <source>
        <strain evidence="3 4">CGMCC 1.15091</strain>
    </source>
</reference>
<dbReference type="EMBL" id="JAAZSR010000505">
    <property type="protein sequence ID" value="NKX52365.1"/>
    <property type="molecule type" value="Genomic_DNA"/>
</dbReference>
<evidence type="ECO:0000313" key="3">
    <source>
        <dbReference type="EMBL" id="NKX52365.1"/>
    </source>
</evidence>
<protein>
    <submittedName>
        <fullName evidence="3">Aldehyde dehydrogenase family protein</fullName>
    </submittedName>
</protein>
<comment type="caution">
    <text evidence="3">The sequence shown here is derived from an EMBL/GenBank/DDBJ whole genome shotgun (WGS) entry which is preliminary data.</text>
</comment>
<organism evidence="3 4">
    <name type="scientific">Arthrobacter deserti</name>
    <dbReference type="NCBI Taxonomy" id="1742687"/>
    <lineage>
        <taxon>Bacteria</taxon>
        <taxon>Bacillati</taxon>
        <taxon>Actinomycetota</taxon>
        <taxon>Actinomycetes</taxon>
        <taxon>Micrococcales</taxon>
        <taxon>Micrococcaceae</taxon>
        <taxon>Arthrobacter</taxon>
    </lineage>
</organism>
<proteinExistence type="predicted"/>
<accession>A0ABX1JUD9</accession>
<feature type="non-terminal residue" evidence="3">
    <location>
        <position position="1"/>
    </location>
</feature>
<dbReference type="Proteomes" id="UP000523795">
    <property type="component" value="Unassembled WGS sequence"/>
</dbReference>
<dbReference type="PANTHER" id="PTHR43353:SF5">
    <property type="entry name" value="SUCCINATE-SEMIALDEHYDE DEHYDROGENASE, MITOCHONDRIAL"/>
    <property type="match status" value="1"/>
</dbReference>
<dbReference type="Gene3D" id="3.40.309.10">
    <property type="entry name" value="Aldehyde Dehydrogenase, Chain A, domain 2"/>
    <property type="match status" value="1"/>
</dbReference>
<evidence type="ECO:0000313" key="4">
    <source>
        <dbReference type="Proteomes" id="UP000523795"/>
    </source>
</evidence>
<dbReference type="InterPro" id="IPR016163">
    <property type="entry name" value="Ald_DH_C"/>
</dbReference>
<dbReference type="PANTHER" id="PTHR43353">
    <property type="entry name" value="SUCCINATE-SEMIALDEHYDE DEHYDROGENASE, MITOCHONDRIAL"/>
    <property type="match status" value="1"/>
</dbReference>
<gene>
    <name evidence="3" type="ORF">HER39_17670</name>
</gene>
<keyword evidence="4" id="KW-1185">Reference proteome</keyword>
<dbReference type="InterPro" id="IPR015590">
    <property type="entry name" value="Aldehyde_DH_dom"/>
</dbReference>
<dbReference type="Pfam" id="PF00171">
    <property type="entry name" value="Aldedh"/>
    <property type="match status" value="1"/>
</dbReference>
<dbReference type="SUPFAM" id="SSF53720">
    <property type="entry name" value="ALDH-like"/>
    <property type="match status" value="1"/>
</dbReference>
<keyword evidence="1" id="KW-0560">Oxidoreductase</keyword>
<dbReference type="InterPro" id="IPR050740">
    <property type="entry name" value="Aldehyde_DH_Superfamily"/>
</dbReference>